<proteinExistence type="predicted"/>
<organism evidence="2 3">
    <name type="scientific">Marinactinospora rubrisoli</name>
    <dbReference type="NCBI Taxonomy" id="2715399"/>
    <lineage>
        <taxon>Bacteria</taxon>
        <taxon>Bacillati</taxon>
        <taxon>Actinomycetota</taxon>
        <taxon>Actinomycetes</taxon>
        <taxon>Streptosporangiales</taxon>
        <taxon>Nocardiopsidaceae</taxon>
        <taxon>Marinactinospora</taxon>
    </lineage>
</organism>
<evidence type="ECO:0008006" key="4">
    <source>
        <dbReference type="Google" id="ProtNLM"/>
    </source>
</evidence>
<sequence length="1163" mass="124648">MTADAAGDGEVTRPWVVSNNYVNYFRVKADSGDGPPRVWRLRARRRRPQFDVTAFPPGVVAVGVQELGVAAPARMDTLGRCWEQVGGTLATLPFRVTWEEARDPLAEIHGRIASVGCAGLPKHNAPPLRDARGRRLRQQPDRPECHSVATVQAQFMTTERAVAHLAHRYPGLAAELGHPPEEVLPLVWQRLSGLPVRPTALTHQNLTGKHLSIGPAGSGGAAGLRASGWEYATCACPVSDAARSVYLWMRDAGEPLVSGGGPEVYRARVRELLARGPVAPSAVTDDELDVHLMQQVAHTAYVDTLRTADAIAAERFPPGQTAGRTLDDLGRRLDQLSVLTGHPPLGRSELGERVLRAVAAHREVAARDGVDVGGFDEVEPAVDLARFDRHVADPDDPEFLPARTALRFPGAAAAGAAGSGVGLLLDGGHPAAETAAAAGVVIVVPDDALLRADPDTVERTLVAAAHRLRDATADDPDAFPVLVPPSPRAPAARAAAVLRDAVDRVSALPRFAGTDPPVVAVRVGRPDAGTVTGSSALERVPPSALLDVTEALTVDGESASRGLEHRLHARMRLARAARHLHRIDAAIRERTPADGAGPLDALRGSLPRDRVLTVARERAGDGWLQGLLYLPPDCLATRPRRLRVVRVRDEPATAALLPPGADPVLFLPHDADAAGAGAQAVVFHAAAAVESVVQRAFPKAPSHRVTPVGDVPLPPPAVPPLRRPSWYRGKPYTRVAQPGERVVVHQHLLDAVGTRPAADARGGFSNVYYLDLPWHDMVVSVPRRTAKHRASVLDPRIFVNIDDVHEAAWSQGVPTPPLNAYDRETDSFTIGRVHGHPLNAALRGDPNRQPSAGQVRDVVGLAARIGAVVLDPSLETVHGYPGPDAPELREHAAQELLVIHDTVLRELMRCADEGVPAPLGLYASLFPVAELRRFAGGLWGANRPAPVGLRHGDLHGENMFVPADPAAYGGAPLVAIDWGLARPQTLAFEIGRACHVLGADARTRARFEEAVAGAFSPRSPEGRYIASGEFSAEFRQWTRAFAMRTALGEILYSAQELARTPAGRYPVQAPRIVAALRSRMLRGARILDPDVPDDALRRLLPRALRDMAERYRTVVPLDSEVTWPSSVALPSIHPFGDSPGLRSPGPVRRDFPSGPPPRSRPSR</sequence>
<dbReference type="Proteomes" id="UP001596540">
    <property type="component" value="Unassembled WGS sequence"/>
</dbReference>
<reference evidence="3" key="1">
    <citation type="journal article" date="2019" name="Int. J. Syst. Evol. Microbiol.">
        <title>The Global Catalogue of Microorganisms (GCM) 10K type strain sequencing project: providing services to taxonomists for standard genome sequencing and annotation.</title>
        <authorList>
            <consortium name="The Broad Institute Genomics Platform"/>
            <consortium name="The Broad Institute Genome Sequencing Center for Infectious Disease"/>
            <person name="Wu L."/>
            <person name="Ma J."/>
        </authorList>
    </citation>
    <scope>NUCLEOTIDE SEQUENCE [LARGE SCALE GENOMIC DNA]</scope>
    <source>
        <strain evidence="3">CGMCC 4.7382</strain>
    </source>
</reference>
<dbReference type="RefSeq" id="WP_379872789.1">
    <property type="nucleotide sequence ID" value="NZ_JBHTBH010000010.1"/>
</dbReference>
<gene>
    <name evidence="2" type="ORF">ACFQRF_20680</name>
</gene>
<dbReference type="SUPFAM" id="SSF56112">
    <property type="entry name" value="Protein kinase-like (PK-like)"/>
    <property type="match status" value="1"/>
</dbReference>
<dbReference type="InterPro" id="IPR011009">
    <property type="entry name" value="Kinase-like_dom_sf"/>
</dbReference>
<keyword evidence="3" id="KW-1185">Reference proteome</keyword>
<evidence type="ECO:0000313" key="2">
    <source>
        <dbReference type="EMBL" id="MFC7330151.1"/>
    </source>
</evidence>
<comment type="caution">
    <text evidence="2">The sequence shown here is derived from an EMBL/GenBank/DDBJ whole genome shotgun (WGS) entry which is preliminary data.</text>
</comment>
<evidence type="ECO:0000313" key="3">
    <source>
        <dbReference type="Proteomes" id="UP001596540"/>
    </source>
</evidence>
<feature type="region of interest" description="Disordered" evidence="1">
    <location>
        <begin position="1130"/>
        <end position="1163"/>
    </location>
</feature>
<accession>A0ABW2KJN8</accession>
<name>A0ABW2KJN8_9ACTN</name>
<evidence type="ECO:0000256" key="1">
    <source>
        <dbReference type="SAM" id="MobiDB-lite"/>
    </source>
</evidence>
<protein>
    <recommendedName>
        <fullName evidence="4">Aminoglycoside phosphotransferase domain-containing protein</fullName>
    </recommendedName>
</protein>
<dbReference type="EMBL" id="JBHTBH010000010">
    <property type="protein sequence ID" value="MFC7330151.1"/>
    <property type="molecule type" value="Genomic_DNA"/>
</dbReference>
<feature type="compositionally biased region" description="Pro residues" evidence="1">
    <location>
        <begin position="1153"/>
        <end position="1163"/>
    </location>
</feature>